<name>A0ABV4CNQ7_9PSEU</name>
<sequence length="132" mass="13925">MLRNDTAVGDGLVAEMDEVGLGPVASARVAEYSGVPVLEITLADSPVKARALARWAEQLTVLDGILGKHHRADPTSRFTLRGHCDGQMFVVIAVFDDTTEAAPVGLLGARIRSTPTTELVACLAELEEGSTP</sequence>
<proteinExistence type="predicted"/>
<accession>A0ABV4CNQ7</accession>
<evidence type="ECO:0000313" key="1">
    <source>
        <dbReference type="EMBL" id="MEY8041064.1"/>
    </source>
</evidence>
<evidence type="ECO:0000313" key="2">
    <source>
        <dbReference type="Proteomes" id="UP001564626"/>
    </source>
</evidence>
<comment type="caution">
    <text evidence="1">The sequence shown here is derived from an EMBL/GenBank/DDBJ whole genome shotgun (WGS) entry which is preliminary data.</text>
</comment>
<gene>
    <name evidence="1" type="ORF">AB8O55_16765</name>
</gene>
<protein>
    <submittedName>
        <fullName evidence="1">Uncharacterized protein</fullName>
    </submittedName>
</protein>
<keyword evidence="2" id="KW-1185">Reference proteome</keyword>
<dbReference type="Proteomes" id="UP001564626">
    <property type="component" value="Unassembled WGS sequence"/>
</dbReference>
<dbReference type="RefSeq" id="WP_345368296.1">
    <property type="nucleotide sequence ID" value="NZ_BAABII010000035.1"/>
</dbReference>
<organism evidence="1 2">
    <name type="scientific">Saccharopolyspora cebuensis</name>
    <dbReference type="NCBI Taxonomy" id="418759"/>
    <lineage>
        <taxon>Bacteria</taxon>
        <taxon>Bacillati</taxon>
        <taxon>Actinomycetota</taxon>
        <taxon>Actinomycetes</taxon>
        <taxon>Pseudonocardiales</taxon>
        <taxon>Pseudonocardiaceae</taxon>
        <taxon>Saccharopolyspora</taxon>
    </lineage>
</organism>
<reference evidence="1 2" key="1">
    <citation type="submission" date="2024-08" db="EMBL/GenBank/DDBJ databases">
        <title>Genome mining of Saccharopolyspora cebuensis PGLac3 from Nigerian medicinal plant.</title>
        <authorList>
            <person name="Ezeobiora C.E."/>
            <person name="Igbokwe N.H."/>
            <person name="Amin D.H."/>
            <person name="Mendie U.E."/>
        </authorList>
    </citation>
    <scope>NUCLEOTIDE SEQUENCE [LARGE SCALE GENOMIC DNA]</scope>
    <source>
        <strain evidence="1 2">PGLac3</strain>
    </source>
</reference>
<dbReference type="EMBL" id="JBGEHV010000030">
    <property type="protein sequence ID" value="MEY8041064.1"/>
    <property type="molecule type" value="Genomic_DNA"/>
</dbReference>